<dbReference type="Gene3D" id="3.80.10.10">
    <property type="entry name" value="Ribonuclease Inhibitor"/>
    <property type="match status" value="1"/>
</dbReference>
<sequence>MERLISVCLWLILALHLVLRVAGNAEGDALHALKNNLADPNNVLQSWDPTLDNPCRWFNVTCNNEYSVTRVEVGNANLSGKLVPDLGLLTNLQYLALVGNNISGVIPEELGNLTNLVCLNLSLNALTGHIPTTLGKLTKLRFL</sequence>
<dbReference type="InterPro" id="IPR001611">
    <property type="entry name" value="Leu-rich_rpt"/>
</dbReference>
<dbReference type="FunFam" id="3.80.10.10:FF:000024">
    <property type="entry name" value="Somatic embryogenesis receptor kinase 1"/>
    <property type="match status" value="1"/>
</dbReference>
<evidence type="ECO:0000259" key="5">
    <source>
        <dbReference type="Pfam" id="PF08263"/>
    </source>
</evidence>
<dbReference type="InterPro" id="IPR032675">
    <property type="entry name" value="LRR_dom_sf"/>
</dbReference>
<dbReference type="EMBL" id="JABFAA010000013">
    <property type="protein sequence ID" value="MBA0698778.1"/>
    <property type="molecule type" value="Genomic_DNA"/>
</dbReference>
<comment type="caution">
    <text evidence="6">The sequence shown here is derived from an EMBL/GenBank/DDBJ whole genome shotgun (WGS) entry which is preliminary data.</text>
</comment>
<dbReference type="InterPro" id="IPR013210">
    <property type="entry name" value="LRR_N_plant-typ"/>
</dbReference>
<evidence type="ECO:0000313" key="7">
    <source>
        <dbReference type="Proteomes" id="UP000593577"/>
    </source>
</evidence>
<dbReference type="Proteomes" id="UP000593577">
    <property type="component" value="Unassembled WGS sequence"/>
</dbReference>
<dbReference type="Pfam" id="PF08263">
    <property type="entry name" value="LRRNT_2"/>
    <property type="match status" value="1"/>
</dbReference>
<evidence type="ECO:0000256" key="4">
    <source>
        <dbReference type="SAM" id="SignalP"/>
    </source>
</evidence>
<dbReference type="AlphaFoldDB" id="A0A7J8YGR8"/>
<keyword evidence="7" id="KW-1185">Reference proteome</keyword>
<evidence type="ECO:0000256" key="2">
    <source>
        <dbReference type="ARBA" id="ARBA00022729"/>
    </source>
</evidence>
<dbReference type="PANTHER" id="PTHR47988">
    <property type="entry name" value="SOMATIC EMBRYOGENESIS RECEPTOR KINASE 1"/>
    <property type="match status" value="1"/>
</dbReference>
<protein>
    <recommendedName>
        <fullName evidence="5">Leucine-rich repeat-containing N-terminal plant-type domain-containing protein</fullName>
    </recommendedName>
</protein>
<keyword evidence="3" id="KW-0677">Repeat</keyword>
<proteinExistence type="predicted"/>
<name>A0A7J8YGR8_GOSAI</name>
<gene>
    <name evidence="6" type="ORF">Goari_000468</name>
</gene>
<feature type="domain" description="Leucine-rich repeat-containing N-terminal plant-type" evidence="5">
    <location>
        <begin position="24"/>
        <end position="63"/>
    </location>
</feature>
<organism evidence="6 7">
    <name type="scientific">Gossypium aridum</name>
    <name type="common">American cotton</name>
    <name type="synonym">Erioxylum aridum</name>
    <dbReference type="NCBI Taxonomy" id="34290"/>
    <lineage>
        <taxon>Eukaryota</taxon>
        <taxon>Viridiplantae</taxon>
        <taxon>Streptophyta</taxon>
        <taxon>Embryophyta</taxon>
        <taxon>Tracheophyta</taxon>
        <taxon>Spermatophyta</taxon>
        <taxon>Magnoliopsida</taxon>
        <taxon>eudicotyledons</taxon>
        <taxon>Gunneridae</taxon>
        <taxon>Pentapetalae</taxon>
        <taxon>rosids</taxon>
        <taxon>malvids</taxon>
        <taxon>Malvales</taxon>
        <taxon>Malvaceae</taxon>
        <taxon>Malvoideae</taxon>
        <taxon>Gossypium</taxon>
    </lineage>
</organism>
<evidence type="ECO:0000256" key="1">
    <source>
        <dbReference type="ARBA" id="ARBA00022614"/>
    </source>
</evidence>
<keyword evidence="2 4" id="KW-0732">Signal</keyword>
<feature type="signal peptide" evidence="4">
    <location>
        <begin position="1"/>
        <end position="23"/>
    </location>
</feature>
<dbReference type="Pfam" id="PF13855">
    <property type="entry name" value="LRR_8"/>
    <property type="match status" value="1"/>
</dbReference>
<reference evidence="6 7" key="1">
    <citation type="journal article" date="2019" name="Genome Biol. Evol.">
        <title>Insights into the evolution of the New World diploid cottons (Gossypium, subgenus Houzingenia) based on genome sequencing.</title>
        <authorList>
            <person name="Grover C.E."/>
            <person name="Arick M.A. 2nd"/>
            <person name="Thrash A."/>
            <person name="Conover J.L."/>
            <person name="Sanders W.S."/>
            <person name="Peterson D.G."/>
            <person name="Frelichowski J.E."/>
            <person name="Scheffler J.A."/>
            <person name="Scheffler B.E."/>
            <person name="Wendel J.F."/>
        </authorList>
    </citation>
    <scope>NUCLEOTIDE SEQUENCE [LARGE SCALE GENOMIC DNA]</scope>
    <source>
        <strain evidence="6">185</strain>
        <tissue evidence="6">Leaf</tissue>
    </source>
</reference>
<evidence type="ECO:0000256" key="3">
    <source>
        <dbReference type="ARBA" id="ARBA00022737"/>
    </source>
</evidence>
<feature type="chain" id="PRO_5029636529" description="Leucine-rich repeat-containing N-terminal plant-type domain-containing protein" evidence="4">
    <location>
        <begin position="24"/>
        <end position="143"/>
    </location>
</feature>
<evidence type="ECO:0000313" key="6">
    <source>
        <dbReference type="EMBL" id="MBA0698778.1"/>
    </source>
</evidence>
<accession>A0A7J8YGR8</accession>
<keyword evidence="1" id="KW-0433">Leucine-rich repeat</keyword>
<dbReference type="SUPFAM" id="SSF52058">
    <property type="entry name" value="L domain-like"/>
    <property type="match status" value="1"/>
</dbReference>